<reference evidence="1" key="1">
    <citation type="submission" date="2018-10" db="EMBL/GenBank/DDBJ databases">
        <title>Schaedlerella arabinophila gen. nov. sp. nov., isolated from the mouse intestinal tract and comparative analysis with the genome of the closely related altered Schaedler flora strain ASF502.</title>
        <authorList>
            <person name="Miyake S."/>
            <person name="Soh M."/>
            <person name="Seedorf H."/>
        </authorList>
    </citation>
    <scope>NUCLEOTIDE SEQUENCE [LARGE SCALE GENOMIC DNA]</scope>
    <source>
        <strain evidence="1">DSM 106076</strain>
    </source>
</reference>
<proteinExistence type="predicted"/>
<organism evidence="1 2">
    <name type="scientific">Schaedlerella arabinosiphila</name>
    <dbReference type="NCBI Taxonomy" id="2044587"/>
    <lineage>
        <taxon>Bacteria</taxon>
        <taxon>Bacillati</taxon>
        <taxon>Bacillota</taxon>
        <taxon>Clostridia</taxon>
        <taxon>Lachnospirales</taxon>
        <taxon>Lachnospiraceae</taxon>
        <taxon>Schaedlerella</taxon>
    </lineage>
</organism>
<dbReference type="Proteomes" id="UP000274920">
    <property type="component" value="Unassembled WGS sequence"/>
</dbReference>
<accession>A0A426DLA9</accession>
<evidence type="ECO:0000313" key="1">
    <source>
        <dbReference type="EMBL" id="RRK33493.1"/>
    </source>
</evidence>
<keyword evidence="2" id="KW-1185">Reference proteome</keyword>
<gene>
    <name evidence="1" type="ORF">EBB54_20690</name>
</gene>
<comment type="caution">
    <text evidence="1">The sequence shown here is derived from an EMBL/GenBank/DDBJ whole genome shotgun (WGS) entry which is preliminary data.</text>
</comment>
<protein>
    <submittedName>
        <fullName evidence="1">Uncharacterized protein</fullName>
    </submittedName>
</protein>
<sequence>MKSEKELCFKFRSPLNIGDTENQTYGCRHSNPDICGNANLEEICAFVRNDNICKRPSASWRKQYLKLKEEQL</sequence>
<name>A0A426DLA9_9FIRM</name>
<dbReference type="AlphaFoldDB" id="A0A426DLA9"/>
<dbReference type="EMBL" id="RHJS01000002">
    <property type="protein sequence ID" value="RRK33493.1"/>
    <property type="molecule type" value="Genomic_DNA"/>
</dbReference>
<evidence type="ECO:0000313" key="2">
    <source>
        <dbReference type="Proteomes" id="UP000274920"/>
    </source>
</evidence>